<dbReference type="GO" id="GO:0008081">
    <property type="term" value="F:phosphoric diester hydrolase activity"/>
    <property type="evidence" value="ECO:0007669"/>
    <property type="project" value="InterPro"/>
</dbReference>
<keyword evidence="4" id="KW-0472">Membrane</keyword>
<comment type="caution">
    <text evidence="5">The sequence shown here is derived from an EMBL/GenBank/DDBJ whole genome shotgun (WGS) entry which is preliminary data.</text>
</comment>
<dbReference type="EMBL" id="MU857615">
    <property type="protein sequence ID" value="KAK4250219.1"/>
    <property type="molecule type" value="Genomic_DNA"/>
</dbReference>
<comment type="similarity">
    <text evidence="1">Belongs to the AIM6 family.</text>
</comment>
<organism evidence="5 6">
    <name type="scientific">Corynascus novoguineensis</name>
    <dbReference type="NCBI Taxonomy" id="1126955"/>
    <lineage>
        <taxon>Eukaryota</taxon>
        <taxon>Fungi</taxon>
        <taxon>Dikarya</taxon>
        <taxon>Ascomycota</taxon>
        <taxon>Pezizomycotina</taxon>
        <taxon>Sordariomycetes</taxon>
        <taxon>Sordariomycetidae</taxon>
        <taxon>Sordariales</taxon>
        <taxon>Chaetomiaceae</taxon>
        <taxon>Corynascus</taxon>
    </lineage>
</organism>
<name>A0AAN7HTA3_9PEZI</name>
<feature type="region of interest" description="Disordered" evidence="3">
    <location>
        <begin position="372"/>
        <end position="394"/>
    </location>
</feature>
<dbReference type="CDD" id="cd08577">
    <property type="entry name" value="PI-PLCc_GDPD_SF_unchar3"/>
    <property type="match status" value="1"/>
</dbReference>
<accession>A0AAN7HTA3</accession>
<evidence type="ECO:0000313" key="6">
    <source>
        <dbReference type="Proteomes" id="UP001303647"/>
    </source>
</evidence>
<evidence type="ECO:0000256" key="1">
    <source>
        <dbReference type="ARBA" id="ARBA00008858"/>
    </source>
</evidence>
<dbReference type="GO" id="GO:0006629">
    <property type="term" value="P:lipid metabolic process"/>
    <property type="evidence" value="ECO:0007669"/>
    <property type="project" value="InterPro"/>
</dbReference>
<keyword evidence="6" id="KW-1185">Reference proteome</keyword>
<dbReference type="AlphaFoldDB" id="A0AAN7HTA3"/>
<feature type="compositionally biased region" description="Polar residues" evidence="3">
    <location>
        <begin position="385"/>
        <end position="394"/>
    </location>
</feature>
<evidence type="ECO:0000256" key="3">
    <source>
        <dbReference type="SAM" id="MobiDB-lite"/>
    </source>
</evidence>
<reference evidence="5" key="1">
    <citation type="journal article" date="2023" name="Mol. Phylogenet. Evol.">
        <title>Genome-scale phylogeny and comparative genomics of the fungal order Sordariales.</title>
        <authorList>
            <person name="Hensen N."/>
            <person name="Bonometti L."/>
            <person name="Westerberg I."/>
            <person name="Brannstrom I.O."/>
            <person name="Guillou S."/>
            <person name="Cros-Aarteil S."/>
            <person name="Calhoun S."/>
            <person name="Haridas S."/>
            <person name="Kuo A."/>
            <person name="Mondo S."/>
            <person name="Pangilinan J."/>
            <person name="Riley R."/>
            <person name="LaButti K."/>
            <person name="Andreopoulos B."/>
            <person name="Lipzen A."/>
            <person name="Chen C."/>
            <person name="Yan M."/>
            <person name="Daum C."/>
            <person name="Ng V."/>
            <person name="Clum A."/>
            <person name="Steindorff A."/>
            <person name="Ohm R.A."/>
            <person name="Martin F."/>
            <person name="Silar P."/>
            <person name="Natvig D.O."/>
            <person name="Lalanne C."/>
            <person name="Gautier V."/>
            <person name="Ament-Velasquez S.L."/>
            <person name="Kruys A."/>
            <person name="Hutchinson M.I."/>
            <person name="Powell A.J."/>
            <person name="Barry K."/>
            <person name="Miller A.N."/>
            <person name="Grigoriev I.V."/>
            <person name="Debuchy R."/>
            <person name="Gladieux P."/>
            <person name="Hiltunen Thoren M."/>
            <person name="Johannesson H."/>
        </authorList>
    </citation>
    <scope>NUCLEOTIDE SEQUENCE</scope>
    <source>
        <strain evidence="5">CBS 359.72</strain>
    </source>
</reference>
<keyword evidence="4" id="KW-1133">Transmembrane helix</keyword>
<evidence type="ECO:0000256" key="4">
    <source>
        <dbReference type="SAM" id="Phobius"/>
    </source>
</evidence>
<gene>
    <name evidence="5" type="ORF">C7999DRAFT_29255</name>
</gene>
<sequence length="394" mass="44623">MAPWKSDECKPAVSAEYIALSGGTEDGEDESREINIPAVQHKPRIQRRTWHTCVLGLAMVAVTFLVVTISETVAHRCPGWRKGNGDPFGNWGKPGTGTEELAWYPTDFLRDVVPIPCHSHNDYWRKIPLFNALYAGCTGVEADVWLRNGDLLVGHDKPSLQPNRTFQSLYINPLVEILNHQNPTTQFFHGKNNGVFDTDPKQPLVLLIDIKTAGPETWPWVVKQLAPLRERGWLSYYENDQFHQRPITVVGTGNAPFDQILGNSSYRDTFFDAPLDKLEGSEYNSTNSYYASVDFWRAIGPVWWTSGPGQRQLEKIRAHLREAKSRGLISRYWGLPPWPIHIRNKIWEVLVEEEIGMLNVDDLDAASKHDWTKPEMLENGEMGPANNSSGKEGH</sequence>
<evidence type="ECO:0000313" key="5">
    <source>
        <dbReference type="EMBL" id="KAK4250219.1"/>
    </source>
</evidence>
<dbReference type="Proteomes" id="UP001303647">
    <property type="component" value="Unassembled WGS sequence"/>
</dbReference>
<keyword evidence="4" id="KW-0812">Transmembrane</keyword>
<dbReference type="InterPro" id="IPR017946">
    <property type="entry name" value="PLC-like_Pdiesterase_TIM-brl"/>
</dbReference>
<reference evidence="5" key="2">
    <citation type="submission" date="2023-05" db="EMBL/GenBank/DDBJ databases">
        <authorList>
            <consortium name="Lawrence Berkeley National Laboratory"/>
            <person name="Steindorff A."/>
            <person name="Hensen N."/>
            <person name="Bonometti L."/>
            <person name="Westerberg I."/>
            <person name="Brannstrom I.O."/>
            <person name="Guillou S."/>
            <person name="Cros-Aarteil S."/>
            <person name="Calhoun S."/>
            <person name="Haridas S."/>
            <person name="Kuo A."/>
            <person name="Mondo S."/>
            <person name="Pangilinan J."/>
            <person name="Riley R."/>
            <person name="Labutti K."/>
            <person name="Andreopoulos B."/>
            <person name="Lipzen A."/>
            <person name="Chen C."/>
            <person name="Yanf M."/>
            <person name="Daum C."/>
            <person name="Ng V."/>
            <person name="Clum A."/>
            <person name="Ohm R."/>
            <person name="Martin F."/>
            <person name="Silar P."/>
            <person name="Natvig D."/>
            <person name="Lalanne C."/>
            <person name="Gautier V."/>
            <person name="Ament-Velasquez S.L."/>
            <person name="Kruys A."/>
            <person name="Hutchinson M.I."/>
            <person name="Powell A.J."/>
            <person name="Barry K."/>
            <person name="Miller A.N."/>
            <person name="Grigoriev I.V."/>
            <person name="Debuchy R."/>
            <person name="Gladieux P."/>
            <person name="Thoren M.H."/>
            <person name="Johannesson H."/>
        </authorList>
    </citation>
    <scope>NUCLEOTIDE SEQUENCE</scope>
    <source>
        <strain evidence="5">CBS 359.72</strain>
    </source>
</reference>
<protein>
    <recommendedName>
        <fullName evidence="2">Altered inheritance of mitochondria protein 6</fullName>
    </recommendedName>
</protein>
<dbReference type="PANTHER" id="PTHR31571:SF1">
    <property type="entry name" value="ALTERED INHERITANCE OF MITOCHONDRIA PROTEIN 6"/>
    <property type="match status" value="1"/>
</dbReference>
<dbReference type="InterPro" id="IPR039559">
    <property type="entry name" value="AIM6_PI-PLC-like_dom"/>
</dbReference>
<dbReference type="PANTHER" id="PTHR31571">
    <property type="entry name" value="ALTERED INHERITANCE OF MITOCHONDRIA PROTEIN 6"/>
    <property type="match status" value="1"/>
</dbReference>
<dbReference type="SUPFAM" id="SSF51695">
    <property type="entry name" value="PLC-like phosphodiesterases"/>
    <property type="match status" value="1"/>
</dbReference>
<dbReference type="InterPro" id="IPR051236">
    <property type="entry name" value="HAT_RTT109-like"/>
</dbReference>
<evidence type="ECO:0000256" key="2">
    <source>
        <dbReference type="ARBA" id="ARBA00014286"/>
    </source>
</evidence>
<feature type="transmembrane region" description="Helical" evidence="4">
    <location>
        <begin position="50"/>
        <end position="69"/>
    </location>
</feature>
<proteinExistence type="inferred from homology"/>